<evidence type="ECO:0000313" key="5">
    <source>
        <dbReference type="Proteomes" id="UP000231092"/>
    </source>
</evidence>
<evidence type="ECO:0000256" key="1">
    <source>
        <dbReference type="ARBA" id="ARBA00022801"/>
    </source>
</evidence>
<keyword evidence="1" id="KW-0378">Hydrolase</keyword>
<evidence type="ECO:0000256" key="2">
    <source>
        <dbReference type="ARBA" id="ARBA00034122"/>
    </source>
</evidence>
<comment type="caution">
    <text evidence="4">The sequence shown here is derived from an EMBL/GenBank/DDBJ whole genome shotgun (WGS) entry which is preliminary data.</text>
</comment>
<dbReference type="PANTHER" id="PTHR43674">
    <property type="entry name" value="NITRILASE C965.09-RELATED"/>
    <property type="match status" value="1"/>
</dbReference>
<dbReference type="OrthoDB" id="9811121at2"/>
<dbReference type="PROSITE" id="PS50263">
    <property type="entry name" value="CN_HYDROLASE"/>
    <property type="match status" value="1"/>
</dbReference>
<dbReference type="CDD" id="cd07573">
    <property type="entry name" value="CPA"/>
    <property type="match status" value="1"/>
</dbReference>
<sequence>MRDVTVAAVQMRCCDDVKKNIEHAERLVRQAAGEGAKVILLPELFERQYFCQERRYDFYEYAEPAEENQAVKHFAGIAAELQVVLPISFYERSGNTMFNSVAVLDGDGTNLGIYRKTHIPDDHYYQEKFYFTPGDTGFQVFNTMYGKIGVGICWDQWFPETARCLGLQGAELILYPTAIGSEPILECDSMEHWRRCMQGHAASNIIPVIAANRIGVESVIPCTSNGNQSSSLRFYGSSFITDNTGAVIASMGREEEGFICASFDLDQMMADRRNWGLFRDRRPEMYRGITGKS</sequence>
<evidence type="ECO:0000259" key="3">
    <source>
        <dbReference type="PROSITE" id="PS50263"/>
    </source>
</evidence>
<proteinExistence type="inferred from homology"/>
<dbReference type="RefSeq" id="WP_100306226.1">
    <property type="nucleotide sequence ID" value="NZ_PGET01000001.1"/>
</dbReference>
<dbReference type="GO" id="GO:0050126">
    <property type="term" value="F:N-carbamoylputrescine amidase activity"/>
    <property type="evidence" value="ECO:0007669"/>
    <property type="project" value="InterPro"/>
</dbReference>
<feature type="domain" description="CN hydrolase" evidence="3">
    <location>
        <begin position="4"/>
        <end position="265"/>
    </location>
</feature>
<dbReference type="Proteomes" id="UP000231092">
    <property type="component" value="Unassembled WGS sequence"/>
</dbReference>
<dbReference type="Pfam" id="PF00795">
    <property type="entry name" value="CN_hydrolase"/>
    <property type="match status" value="1"/>
</dbReference>
<protein>
    <submittedName>
        <fullName evidence="4">N-carbamoylputrescine amidase</fullName>
    </submittedName>
</protein>
<dbReference type="InterPro" id="IPR050345">
    <property type="entry name" value="Aliph_Amidase/BUP"/>
</dbReference>
<dbReference type="Gene3D" id="3.60.110.10">
    <property type="entry name" value="Carbon-nitrogen hydrolase"/>
    <property type="match status" value="1"/>
</dbReference>
<organism evidence="4 5">
    <name type="scientific">[Clostridium] celerecrescens 18A</name>
    <dbReference type="NCBI Taxonomy" id="1286362"/>
    <lineage>
        <taxon>Bacteria</taxon>
        <taxon>Bacillati</taxon>
        <taxon>Bacillota</taxon>
        <taxon>Clostridia</taxon>
        <taxon>Lachnospirales</taxon>
        <taxon>Lachnospiraceae</taxon>
        <taxon>Lacrimispora</taxon>
    </lineage>
</organism>
<dbReference type="InterPro" id="IPR003010">
    <property type="entry name" value="C-N_Hydrolase"/>
</dbReference>
<reference evidence="4 5" key="1">
    <citation type="submission" date="2017-11" db="EMBL/GenBank/DDBJ databases">
        <title>Understudied soil microbes with underappreciated capabilities: Untangling the Clostridium saccharolyticum group.</title>
        <authorList>
            <person name="Leschine S."/>
        </authorList>
    </citation>
    <scope>NUCLEOTIDE SEQUENCE [LARGE SCALE GENOMIC DNA]</scope>
    <source>
        <strain evidence="4 5">18A</strain>
    </source>
</reference>
<dbReference type="AlphaFoldDB" id="A0A2M8Z8Z9"/>
<dbReference type="PANTHER" id="PTHR43674:SF2">
    <property type="entry name" value="BETA-UREIDOPROPIONASE"/>
    <property type="match status" value="1"/>
</dbReference>
<evidence type="ECO:0000313" key="4">
    <source>
        <dbReference type="EMBL" id="PJJ29910.1"/>
    </source>
</evidence>
<dbReference type="NCBIfam" id="TIGR03381">
    <property type="entry name" value="agmatine_aguB"/>
    <property type="match status" value="1"/>
</dbReference>
<dbReference type="EMBL" id="PGET01000001">
    <property type="protein sequence ID" value="PJJ29910.1"/>
    <property type="molecule type" value="Genomic_DNA"/>
</dbReference>
<dbReference type="InterPro" id="IPR017755">
    <property type="entry name" value="N-carbamoylputrescine_amidase"/>
</dbReference>
<name>A0A2M8Z8Z9_9FIRM</name>
<dbReference type="GO" id="GO:0033388">
    <property type="term" value="P:putrescine biosynthetic process from arginine"/>
    <property type="evidence" value="ECO:0007669"/>
    <property type="project" value="TreeGrafter"/>
</dbReference>
<dbReference type="InterPro" id="IPR036526">
    <property type="entry name" value="C-N_Hydrolase_sf"/>
</dbReference>
<dbReference type="SUPFAM" id="SSF56317">
    <property type="entry name" value="Carbon-nitrogen hydrolase"/>
    <property type="match status" value="1"/>
</dbReference>
<gene>
    <name evidence="4" type="ORF">H171_3473</name>
</gene>
<accession>A0A2M8Z8Z9</accession>
<comment type="similarity">
    <text evidence="2">Belongs to the carbon-nitrogen hydrolase superfamily.</text>
</comment>